<evidence type="ECO:0000259" key="6">
    <source>
        <dbReference type="PROSITE" id="PS51371"/>
    </source>
</evidence>
<reference evidence="9" key="1">
    <citation type="journal article" date="2019" name="Int. J. Syst. Evol. Microbiol.">
        <title>The Global Catalogue of Microorganisms (GCM) 10K type strain sequencing project: providing services to taxonomists for standard genome sequencing and annotation.</title>
        <authorList>
            <consortium name="The Broad Institute Genomics Platform"/>
            <consortium name="The Broad Institute Genome Sequencing Center for Infectious Disease"/>
            <person name="Wu L."/>
            <person name="Ma J."/>
        </authorList>
    </citation>
    <scope>NUCLEOTIDE SEQUENCE [LARGE SCALE GENOMIC DNA]</scope>
    <source>
        <strain evidence="9">KCTC 22671</strain>
    </source>
</reference>
<dbReference type="InterPro" id="IPR004800">
    <property type="entry name" value="KdsD/KpsF-type"/>
</dbReference>
<dbReference type="EMBL" id="JBHUPC010000010">
    <property type="protein sequence ID" value="MFD2890977.1"/>
    <property type="molecule type" value="Genomic_DNA"/>
</dbReference>
<dbReference type="CDD" id="cd04604">
    <property type="entry name" value="CBS_pair_SIS_assoc"/>
    <property type="match status" value="1"/>
</dbReference>
<dbReference type="Gene3D" id="3.40.50.10490">
    <property type="entry name" value="Glucose-6-phosphate isomerase like protein, domain 1"/>
    <property type="match status" value="1"/>
</dbReference>
<dbReference type="InterPro" id="IPR035474">
    <property type="entry name" value="SIS_Kpsf"/>
</dbReference>
<evidence type="ECO:0000256" key="2">
    <source>
        <dbReference type="ARBA" id="ARBA00022737"/>
    </source>
</evidence>
<name>A0ABW5YIR4_9FLAO</name>
<evidence type="ECO:0000313" key="8">
    <source>
        <dbReference type="EMBL" id="MFD2890977.1"/>
    </source>
</evidence>
<dbReference type="PROSITE" id="PS51464">
    <property type="entry name" value="SIS"/>
    <property type="match status" value="1"/>
</dbReference>
<dbReference type="InterPro" id="IPR000644">
    <property type="entry name" value="CBS_dom"/>
</dbReference>
<dbReference type="InterPro" id="IPR046342">
    <property type="entry name" value="CBS_dom_sf"/>
</dbReference>
<dbReference type="InterPro" id="IPR046348">
    <property type="entry name" value="SIS_dom_sf"/>
</dbReference>
<dbReference type="CDD" id="cd05014">
    <property type="entry name" value="SIS_Kpsf"/>
    <property type="match status" value="1"/>
</dbReference>
<comment type="similarity">
    <text evidence="1 4">Belongs to the SIS family. GutQ/KpsF subfamily.</text>
</comment>
<keyword evidence="2" id="KW-0677">Repeat</keyword>
<dbReference type="Proteomes" id="UP001597534">
    <property type="component" value="Unassembled WGS sequence"/>
</dbReference>
<feature type="domain" description="CBS" evidence="6">
    <location>
        <begin position="273"/>
        <end position="324"/>
    </location>
</feature>
<evidence type="ECO:0000259" key="7">
    <source>
        <dbReference type="PROSITE" id="PS51464"/>
    </source>
</evidence>
<evidence type="ECO:0000256" key="3">
    <source>
        <dbReference type="ARBA" id="ARBA00023122"/>
    </source>
</evidence>
<feature type="domain" description="CBS" evidence="6">
    <location>
        <begin position="209"/>
        <end position="264"/>
    </location>
</feature>
<dbReference type="PROSITE" id="PS51371">
    <property type="entry name" value="CBS"/>
    <property type="match status" value="2"/>
</dbReference>
<keyword evidence="9" id="KW-1185">Reference proteome</keyword>
<dbReference type="Pfam" id="PF01380">
    <property type="entry name" value="SIS"/>
    <property type="match status" value="1"/>
</dbReference>
<comment type="caution">
    <text evidence="8">The sequence shown here is derived from an EMBL/GenBank/DDBJ whole genome shotgun (WGS) entry which is preliminary data.</text>
</comment>
<sequence>MAALDAKTTILNAAKRTLLSESKSVADLVNYLDDDFVKSVEIIYQSKQRLVITGIGKSAIIAQKIVATLNSTGTPSLFLHAAEAVHGDLGMLQKDDVVICISKSGNSPEIKVLTPLLKRFGNTLIGMTADKNSFLGKESHYILNAFVEEEACPNNLAPTNSTTAQLALGDALAVALMEMRNFKSEDFALYHPGGALGKKLLLRVKDMLDTTHTPQVTPDASIKKVIMEISEKRLGVTAVIENNTVIGIITDGDIRRMLNNNDTFTHLVAKDIMTHNPKNISSDILVSDALNTLENNAITQLVVIDNGNYKGILHLHDILKEGIV</sequence>
<proteinExistence type="inferred from homology"/>
<protein>
    <submittedName>
        <fullName evidence="8">SIS domain-containing protein</fullName>
    </submittedName>
</protein>
<evidence type="ECO:0000256" key="4">
    <source>
        <dbReference type="PIRNR" id="PIRNR004692"/>
    </source>
</evidence>
<organism evidence="8 9">
    <name type="scientific">Flavobacterium chuncheonense</name>
    <dbReference type="NCBI Taxonomy" id="2026653"/>
    <lineage>
        <taxon>Bacteria</taxon>
        <taxon>Pseudomonadati</taxon>
        <taxon>Bacteroidota</taxon>
        <taxon>Flavobacteriia</taxon>
        <taxon>Flavobacteriales</taxon>
        <taxon>Flavobacteriaceae</taxon>
        <taxon>Flavobacterium</taxon>
    </lineage>
</organism>
<evidence type="ECO:0000256" key="5">
    <source>
        <dbReference type="PROSITE-ProRule" id="PRU00703"/>
    </source>
</evidence>
<dbReference type="InterPro" id="IPR050986">
    <property type="entry name" value="GutQ/KpsF_isomerases"/>
</dbReference>
<evidence type="ECO:0000256" key="1">
    <source>
        <dbReference type="ARBA" id="ARBA00008165"/>
    </source>
</evidence>
<dbReference type="PANTHER" id="PTHR42745:SF1">
    <property type="entry name" value="ARABINOSE 5-PHOSPHATE ISOMERASE KDSD"/>
    <property type="match status" value="1"/>
</dbReference>
<dbReference type="SMART" id="SM00116">
    <property type="entry name" value="CBS"/>
    <property type="match status" value="2"/>
</dbReference>
<dbReference type="PANTHER" id="PTHR42745">
    <property type="match status" value="1"/>
</dbReference>
<dbReference type="RefSeq" id="WP_379810500.1">
    <property type="nucleotide sequence ID" value="NZ_JBHUPC010000010.1"/>
</dbReference>
<keyword evidence="3 5" id="KW-0129">CBS domain</keyword>
<dbReference type="InterPro" id="IPR001347">
    <property type="entry name" value="SIS_dom"/>
</dbReference>
<dbReference type="NCBIfam" id="TIGR00393">
    <property type="entry name" value="kpsF"/>
    <property type="match status" value="1"/>
</dbReference>
<dbReference type="SUPFAM" id="SSF53697">
    <property type="entry name" value="SIS domain"/>
    <property type="match status" value="1"/>
</dbReference>
<feature type="domain" description="SIS" evidence="7">
    <location>
        <begin position="39"/>
        <end position="182"/>
    </location>
</feature>
<evidence type="ECO:0000313" key="9">
    <source>
        <dbReference type="Proteomes" id="UP001597534"/>
    </source>
</evidence>
<dbReference type="PIRSF" id="PIRSF004692">
    <property type="entry name" value="KdsD_KpsF"/>
    <property type="match status" value="1"/>
</dbReference>
<dbReference type="Pfam" id="PF00571">
    <property type="entry name" value="CBS"/>
    <property type="match status" value="2"/>
</dbReference>
<accession>A0ABW5YIR4</accession>
<gene>
    <name evidence="8" type="ORF">ACFS5J_03005</name>
</gene>
<dbReference type="Gene3D" id="3.10.580.10">
    <property type="entry name" value="CBS-domain"/>
    <property type="match status" value="1"/>
</dbReference>